<protein>
    <submittedName>
        <fullName evidence="5">CdaR family transcriptional regulator</fullName>
    </submittedName>
</protein>
<evidence type="ECO:0000313" key="5">
    <source>
        <dbReference type="EMBL" id="BCV44615.1"/>
    </source>
</evidence>
<dbReference type="Pfam" id="PF13556">
    <property type="entry name" value="HTH_30"/>
    <property type="match status" value="1"/>
</dbReference>
<dbReference type="AlphaFoldDB" id="A0AAD1NNM5"/>
<evidence type="ECO:0000259" key="3">
    <source>
        <dbReference type="Pfam" id="PF13556"/>
    </source>
</evidence>
<dbReference type="Pfam" id="PF17853">
    <property type="entry name" value="GGDEF_2"/>
    <property type="match status" value="1"/>
</dbReference>
<reference evidence="5" key="1">
    <citation type="submission" date="2021-05" db="EMBL/GenBank/DDBJ databases">
        <title>Molecular characterization for Shewanella algae harboring chromosomal blaOXA-55-like strains isolated from clinical and environment sample.</title>
        <authorList>
            <person name="Ohama Y."/>
            <person name="Aoki K."/>
            <person name="Harada S."/>
            <person name="Moriya K."/>
            <person name="Ishii Y."/>
            <person name="Tateda K."/>
        </authorList>
    </citation>
    <scope>NUCLEOTIDE SEQUENCE</scope>
    <source>
        <strain evidence="5">TUM17379</strain>
    </source>
</reference>
<dbReference type="PANTHER" id="PTHR33744">
    <property type="entry name" value="CARBOHYDRATE DIACID REGULATOR"/>
    <property type="match status" value="1"/>
</dbReference>
<feature type="domain" description="PucR C-terminal helix-turn-helix" evidence="3">
    <location>
        <begin position="328"/>
        <end position="382"/>
    </location>
</feature>
<organism evidence="5 6">
    <name type="scientific">Shewanella algae</name>
    <dbReference type="NCBI Taxonomy" id="38313"/>
    <lineage>
        <taxon>Bacteria</taxon>
        <taxon>Pseudomonadati</taxon>
        <taxon>Pseudomonadota</taxon>
        <taxon>Gammaproteobacteria</taxon>
        <taxon>Alteromonadales</taxon>
        <taxon>Shewanellaceae</taxon>
        <taxon>Shewanella</taxon>
    </lineage>
</organism>
<dbReference type="EMBL" id="AP024613">
    <property type="protein sequence ID" value="BCV44615.1"/>
    <property type="molecule type" value="Genomic_DNA"/>
</dbReference>
<comment type="similarity">
    <text evidence="1">Belongs to the CdaR family.</text>
</comment>
<name>A0AAD1NNM5_9GAMM</name>
<dbReference type="Pfam" id="PF05651">
    <property type="entry name" value="Diacid_rec"/>
    <property type="match status" value="1"/>
</dbReference>
<dbReference type="InterPro" id="IPR025736">
    <property type="entry name" value="PucR_C-HTH_dom"/>
</dbReference>
<evidence type="ECO:0000256" key="1">
    <source>
        <dbReference type="ARBA" id="ARBA00006754"/>
    </source>
</evidence>
<accession>A0AAD1NNM5</accession>
<dbReference type="PANTHER" id="PTHR33744:SF15">
    <property type="entry name" value="CARBOHYDRATE DIACID REGULATOR"/>
    <property type="match status" value="1"/>
</dbReference>
<evidence type="ECO:0000259" key="2">
    <source>
        <dbReference type="Pfam" id="PF05651"/>
    </source>
</evidence>
<evidence type="ECO:0000313" key="6">
    <source>
        <dbReference type="Proteomes" id="UP000825078"/>
    </source>
</evidence>
<dbReference type="InterPro" id="IPR051448">
    <property type="entry name" value="CdaR-like_regulators"/>
</dbReference>
<dbReference type="InterPro" id="IPR008599">
    <property type="entry name" value="Diacid_rec"/>
</dbReference>
<feature type="domain" description="CdaR GGDEF-like" evidence="4">
    <location>
        <begin position="154"/>
        <end position="278"/>
    </location>
</feature>
<proteinExistence type="inferred from homology"/>
<dbReference type="Proteomes" id="UP000825078">
    <property type="component" value="Chromosome"/>
</dbReference>
<dbReference type="Gene3D" id="1.10.10.2840">
    <property type="entry name" value="PucR C-terminal helix-turn-helix domain"/>
    <property type="match status" value="1"/>
</dbReference>
<feature type="domain" description="Putative sugar diacid recognition" evidence="2">
    <location>
        <begin position="14"/>
        <end position="147"/>
    </location>
</feature>
<gene>
    <name evidence="5" type="primary">sdaR</name>
    <name evidence="5" type="ORF">TUM17379_16330</name>
</gene>
<dbReference type="InterPro" id="IPR042070">
    <property type="entry name" value="PucR_C-HTH_sf"/>
</dbReference>
<dbReference type="InterPro" id="IPR041522">
    <property type="entry name" value="CdaR_GGDEF"/>
</dbReference>
<evidence type="ECO:0000259" key="4">
    <source>
        <dbReference type="Pfam" id="PF17853"/>
    </source>
</evidence>
<sequence length="392" mass="44389">MKGQQTLEARMYFLDAATAQQIVDRTMNIIDHNINVMNSQGVILGSGDKQRLNSVHEGALLAIAQNRTVVIDEGSRHSLHGVKPGINLPLHYHGKIIGVVGITGNPAELLHYGELLKMTAEMMVEQANSLELDLWHKRQREEFILQLLKRDNYSESDFCAWAAQLQIDLQKPRVAAVIELAKGENKATDLKEIQRLLEYPQRDNLVAMTAMDQLVILKPAFLDGRSWDPALEDLRIEKLLARLPADTQGRLKIALGHFFPGEGGIRRSFHTALETLRLGKKRAPEKTKYLYQDHALAVLLAGLVDSWRGQELAAPFRKLQQHDKKGLLTRTLSAYLQHFGDQQQCAKALFIHRNTLRYRLERISEITGIELQSLDGLLQLYLGEVLSRLEHK</sequence>